<evidence type="ECO:0000313" key="2">
    <source>
        <dbReference type="Proteomes" id="UP000017831"/>
    </source>
</evidence>
<accession>U6RNQ2</accession>
<dbReference type="STRING" id="1121098.HMPREF1534_00730"/>
<comment type="caution">
    <text evidence="1">The sequence shown here is derived from an EMBL/GenBank/DDBJ whole genome shotgun (WGS) entry which is preliminary data.</text>
</comment>
<dbReference type="Proteomes" id="UP000017831">
    <property type="component" value="Unassembled WGS sequence"/>
</dbReference>
<keyword evidence="2" id="KW-1185">Reference proteome</keyword>
<reference evidence="1 2" key="1">
    <citation type="submission" date="2013-04" db="EMBL/GenBank/DDBJ databases">
        <title>The Genome Sequence of Bacteroides massiliensis DSM 17679.</title>
        <authorList>
            <consortium name="The Broad Institute Genomics Platform"/>
            <person name="Earl A."/>
            <person name="Ward D."/>
            <person name="Feldgarden M."/>
            <person name="Gevers D."/>
            <person name="Martens E."/>
            <person name="Fenner L."/>
            <person name="Roux V."/>
            <person name="Mallet M.N."/>
            <person name="Raoult D."/>
            <person name="Walker B."/>
            <person name="Young S."/>
            <person name="Zeng Q."/>
            <person name="Gargeya S."/>
            <person name="Fitzgerald M."/>
            <person name="Haas B."/>
            <person name="Abouelleil A."/>
            <person name="Allen A.W."/>
            <person name="Alvarado L."/>
            <person name="Arachchi H.M."/>
            <person name="Berlin A.M."/>
            <person name="Chapman S.B."/>
            <person name="Gainer-Dewar J."/>
            <person name="Goldberg J."/>
            <person name="Griggs A."/>
            <person name="Gujja S."/>
            <person name="Hansen M."/>
            <person name="Howarth C."/>
            <person name="Imamovic A."/>
            <person name="Ireland A."/>
            <person name="Larimer J."/>
            <person name="McCowan C."/>
            <person name="Murphy C."/>
            <person name="Pearson M."/>
            <person name="Poon T.W."/>
            <person name="Priest M."/>
            <person name="Roberts A."/>
            <person name="Saif S."/>
            <person name="Shea T."/>
            <person name="Sisk P."/>
            <person name="Sykes S."/>
            <person name="Wortman J."/>
            <person name="Nusbaum C."/>
            <person name="Birren B."/>
        </authorList>
    </citation>
    <scope>NUCLEOTIDE SEQUENCE [LARGE SCALE GENOMIC DNA]</scope>
    <source>
        <strain evidence="2">B84634 / Timone 84634 / DSM 17679 / JCM 13223</strain>
    </source>
</reference>
<dbReference type="OrthoDB" id="597706at2"/>
<gene>
    <name evidence="1" type="ORF">HMPREF1534_00730</name>
</gene>
<evidence type="ECO:0000313" key="1">
    <source>
        <dbReference type="EMBL" id="EOA57667.1"/>
    </source>
</evidence>
<dbReference type="GeneID" id="60063223"/>
<dbReference type="EMBL" id="AQHY01000008">
    <property type="protein sequence ID" value="EOA57667.1"/>
    <property type="molecule type" value="Genomic_DNA"/>
</dbReference>
<evidence type="ECO:0008006" key="3">
    <source>
        <dbReference type="Google" id="ProtNLM"/>
    </source>
</evidence>
<organism evidence="1 2">
    <name type="scientific">Phocaeicola massiliensis B84634 = Timone 84634 = DSM 17679 = JCM 13223</name>
    <dbReference type="NCBI Taxonomy" id="1121098"/>
    <lineage>
        <taxon>Bacteria</taxon>
        <taxon>Pseudomonadati</taxon>
        <taxon>Bacteroidota</taxon>
        <taxon>Bacteroidia</taxon>
        <taxon>Bacteroidales</taxon>
        <taxon>Bacteroidaceae</taxon>
        <taxon>Phocaeicola</taxon>
    </lineage>
</organism>
<dbReference type="RefSeq" id="WP_005937213.1">
    <property type="nucleotide sequence ID" value="NZ_KB890335.1"/>
</dbReference>
<dbReference type="HOGENOM" id="CLU_093749_0_0_10"/>
<sequence>MGNKYVIVLTACINPGKMIHTSLTDVDIRRRQYEDALEFYLLQTDYPIVFVENSGTDISGDFRKFVDCGRLEFVTFQGNEEFDRKKGKGYGEALILEYALEHSLFVHQCDFLVKITGRLKLLNVNSMIGFHRYILPHCDIQSEMDRRERYSDSRMLITDKGFLQHSFLARKERIDDSKGCNFEHILFTSIDEQKDFVFYPFLIRPLWRGISGTNGREYWEGNYTSLKLAYFKRMLNCMTEYNMCHPHNKPSMGVRLVLGMAGMAVGTVLRFFDWIKR</sequence>
<protein>
    <recommendedName>
        <fullName evidence="3">Glycosyltransferase 2-like domain-containing protein</fullName>
    </recommendedName>
</protein>
<dbReference type="AlphaFoldDB" id="U6RNQ2"/>
<dbReference type="eggNOG" id="ENOG5032QBT">
    <property type="taxonomic scope" value="Bacteria"/>
</dbReference>
<name>U6RNQ2_9BACT</name>
<dbReference type="PATRIC" id="fig|1121098.3.peg.747"/>
<proteinExistence type="predicted"/>